<accession>A0A0A9CDI8</accession>
<protein>
    <submittedName>
        <fullName evidence="1">Uncharacterized protein</fullName>
    </submittedName>
</protein>
<organism evidence="1">
    <name type="scientific">Arundo donax</name>
    <name type="common">Giant reed</name>
    <name type="synonym">Donax arundinaceus</name>
    <dbReference type="NCBI Taxonomy" id="35708"/>
    <lineage>
        <taxon>Eukaryota</taxon>
        <taxon>Viridiplantae</taxon>
        <taxon>Streptophyta</taxon>
        <taxon>Embryophyta</taxon>
        <taxon>Tracheophyta</taxon>
        <taxon>Spermatophyta</taxon>
        <taxon>Magnoliopsida</taxon>
        <taxon>Liliopsida</taxon>
        <taxon>Poales</taxon>
        <taxon>Poaceae</taxon>
        <taxon>PACMAD clade</taxon>
        <taxon>Arundinoideae</taxon>
        <taxon>Arundineae</taxon>
        <taxon>Arundo</taxon>
    </lineage>
</organism>
<sequence length="28" mass="3010">MLPAGNDSVIQSKLAVQVPSLEPFSMLH</sequence>
<dbReference type="EMBL" id="GBRH01224299">
    <property type="protein sequence ID" value="JAD73596.1"/>
    <property type="molecule type" value="Transcribed_RNA"/>
</dbReference>
<name>A0A0A9CDI8_ARUDO</name>
<reference evidence="1" key="2">
    <citation type="journal article" date="2015" name="Data Brief">
        <title>Shoot transcriptome of the giant reed, Arundo donax.</title>
        <authorList>
            <person name="Barrero R.A."/>
            <person name="Guerrero F.D."/>
            <person name="Moolhuijzen P."/>
            <person name="Goolsby J.A."/>
            <person name="Tidwell J."/>
            <person name="Bellgard S.E."/>
            <person name="Bellgard M.I."/>
        </authorList>
    </citation>
    <scope>NUCLEOTIDE SEQUENCE</scope>
    <source>
        <tissue evidence="1">Shoot tissue taken approximately 20 cm above the soil surface</tissue>
    </source>
</reference>
<dbReference type="AlphaFoldDB" id="A0A0A9CDI8"/>
<proteinExistence type="predicted"/>
<reference evidence="1" key="1">
    <citation type="submission" date="2014-09" db="EMBL/GenBank/DDBJ databases">
        <authorList>
            <person name="Magalhaes I.L.F."/>
            <person name="Oliveira U."/>
            <person name="Santos F.R."/>
            <person name="Vidigal T.H.D.A."/>
            <person name="Brescovit A.D."/>
            <person name="Santos A.J."/>
        </authorList>
    </citation>
    <scope>NUCLEOTIDE SEQUENCE</scope>
    <source>
        <tissue evidence="1">Shoot tissue taken approximately 20 cm above the soil surface</tissue>
    </source>
</reference>
<evidence type="ECO:0000313" key="1">
    <source>
        <dbReference type="EMBL" id="JAD73596.1"/>
    </source>
</evidence>